<dbReference type="PROSITE" id="PS50883">
    <property type="entry name" value="EAL"/>
    <property type="match status" value="1"/>
</dbReference>
<dbReference type="InterPro" id="IPR001633">
    <property type="entry name" value="EAL_dom"/>
</dbReference>
<dbReference type="CDD" id="cd01948">
    <property type="entry name" value="EAL"/>
    <property type="match status" value="1"/>
</dbReference>
<organism evidence="2 3">
    <name type="scientific">Neobacillus pocheonensis</name>
    <dbReference type="NCBI Taxonomy" id="363869"/>
    <lineage>
        <taxon>Bacteria</taxon>
        <taxon>Bacillati</taxon>
        <taxon>Bacillota</taxon>
        <taxon>Bacilli</taxon>
        <taxon>Bacillales</taxon>
        <taxon>Bacillaceae</taxon>
        <taxon>Neobacillus</taxon>
    </lineage>
</organism>
<dbReference type="Pfam" id="PF00563">
    <property type="entry name" value="EAL"/>
    <property type="match status" value="1"/>
</dbReference>
<dbReference type="SUPFAM" id="SSF141868">
    <property type="entry name" value="EAL domain-like"/>
    <property type="match status" value="1"/>
</dbReference>
<reference evidence="2 3" key="1">
    <citation type="submission" date="2022-06" db="EMBL/GenBank/DDBJ databases">
        <authorList>
            <person name="Jeon C.O."/>
        </authorList>
    </citation>
    <scope>NUCLEOTIDE SEQUENCE [LARGE SCALE GENOMIC DNA]</scope>
    <source>
        <strain evidence="2 3">KCTC 13943</strain>
    </source>
</reference>
<evidence type="ECO:0000313" key="3">
    <source>
        <dbReference type="Proteomes" id="UP001523262"/>
    </source>
</evidence>
<comment type="caution">
    <text evidence="2">The sequence shown here is derived from an EMBL/GenBank/DDBJ whole genome shotgun (WGS) entry which is preliminary data.</text>
</comment>
<dbReference type="PANTHER" id="PTHR33121:SF76">
    <property type="entry name" value="SIGNALING PROTEIN"/>
    <property type="match status" value="1"/>
</dbReference>
<dbReference type="Proteomes" id="UP001523262">
    <property type="component" value="Unassembled WGS sequence"/>
</dbReference>
<keyword evidence="3" id="KW-1185">Reference proteome</keyword>
<dbReference type="Gene3D" id="3.20.20.450">
    <property type="entry name" value="EAL domain"/>
    <property type="match status" value="1"/>
</dbReference>
<proteinExistence type="predicted"/>
<dbReference type="InterPro" id="IPR035919">
    <property type="entry name" value="EAL_sf"/>
</dbReference>
<feature type="domain" description="EAL" evidence="1">
    <location>
        <begin position="1"/>
        <end position="242"/>
    </location>
</feature>
<evidence type="ECO:0000259" key="1">
    <source>
        <dbReference type="PROSITE" id="PS50883"/>
    </source>
</evidence>
<dbReference type="SMART" id="SM00052">
    <property type="entry name" value="EAL"/>
    <property type="match status" value="1"/>
</dbReference>
<name>A0ABT0WIY7_9BACI</name>
<sequence length="242" mass="28121">MSIQQVIENEDFYHVFQPIFEISNWRKVGYEVLLRTKCAINPEKIFQEAKKENQLFELDSLSIRKAVRTFFSEVSQKDGYLFINVFPSSIIHPKFPSLLNTVIAEKNIYSQQDCIHTKIVFEIAESEMISDVHFETFKERIAQIKEHGILIAIDDIGKGFNTLQLLIEIAPNFLKLDRYFAKDLFLSKQKQTMIDLLIKYCDQHNCKLILEGIEKDTELAAAKYIGVRFTQGYLLGRPGMLE</sequence>
<accession>A0ABT0WIY7</accession>
<protein>
    <submittedName>
        <fullName evidence="2">EAL domain-containing protein</fullName>
    </submittedName>
</protein>
<evidence type="ECO:0000313" key="2">
    <source>
        <dbReference type="EMBL" id="MCM2535970.1"/>
    </source>
</evidence>
<dbReference type="PANTHER" id="PTHR33121">
    <property type="entry name" value="CYCLIC DI-GMP PHOSPHODIESTERASE PDEF"/>
    <property type="match status" value="1"/>
</dbReference>
<dbReference type="InterPro" id="IPR050706">
    <property type="entry name" value="Cyclic-di-GMP_PDE-like"/>
</dbReference>
<dbReference type="EMBL" id="JAMQCR010000003">
    <property type="protein sequence ID" value="MCM2535970.1"/>
    <property type="molecule type" value="Genomic_DNA"/>
</dbReference>
<gene>
    <name evidence="2" type="ORF">NDK43_31360</name>
</gene>